<reference evidence="3 4" key="1">
    <citation type="submission" date="2020-08" db="EMBL/GenBank/DDBJ databases">
        <title>Genomic Encyclopedia of Type Strains, Phase IV (KMG-IV): sequencing the most valuable type-strain genomes for metagenomic binning, comparative biology and taxonomic classification.</title>
        <authorList>
            <person name="Goeker M."/>
        </authorList>
    </citation>
    <scope>NUCLEOTIDE SEQUENCE [LARGE SCALE GENOMIC DNA]</scope>
    <source>
        <strain evidence="3 4">DSM 100211</strain>
    </source>
</reference>
<evidence type="ECO:0000313" key="3">
    <source>
        <dbReference type="EMBL" id="MBB3979542.1"/>
    </source>
</evidence>
<keyword evidence="3" id="KW-0067">ATP-binding</keyword>
<dbReference type="SMART" id="SM00382">
    <property type="entry name" value="AAA"/>
    <property type="match status" value="1"/>
</dbReference>
<evidence type="ECO:0000256" key="1">
    <source>
        <dbReference type="SAM" id="MobiDB-lite"/>
    </source>
</evidence>
<evidence type="ECO:0000313" key="4">
    <source>
        <dbReference type="Proteomes" id="UP000574761"/>
    </source>
</evidence>
<dbReference type="GO" id="GO:0005524">
    <property type="term" value="F:ATP binding"/>
    <property type="evidence" value="ECO:0007669"/>
    <property type="project" value="UniProtKB-KW"/>
</dbReference>
<dbReference type="RefSeq" id="WP_183807782.1">
    <property type="nucleotide sequence ID" value="NZ_JACIEE010000012.1"/>
</dbReference>
<gene>
    <name evidence="3" type="ORF">GGQ64_004786</name>
</gene>
<dbReference type="EMBL" id="JACIEE010000012">
    <property type="protein sequence ID" value="MBB3979542.1"/>
    <property type="molecule type" value="Genomic_DNA"/>
</dbReference>
<dbReference type="Proteomes" id="UP000574761">
    <property type="component" value="Unassembled WGS sequence"/>
</dbReference>
<dbReference type="SUPFAM" id="SSF53067">
    <property type="entry name" value="Actin-like ATPase domain"/>
    <property type="match status" value="1"/>
</dbReference>
<keyword evidence="3" id="KW-0547">Nucleotide-binding</keyword>
<dbReference type="SUPFAM" id="SSF52540">
    <property type="entry name" value="P-loop containing nucleoside triphosphate hydrolases"/>
    <property type="match status" value="2"/>
</dbReference>
<keyword evidence="4" id="KW-1185">Reference proteome</keyword>
<dbReference type="InterPro" id="IPR003593">
    <property type="entry name" value="AAA+_ATPase"/>
</dbReference>
<dbReference type="InterPro" id="IPR043129">
    <property type="entry name" value="ATPase_NBD"/>
</dbReference>
<dbReference type="Gene3D" id="3.40.50.300">
    <property type="entry name" value="P-loop containing nucleotide triphosphate hydrolases"/>
    <property type="match status" value="1"/>
</dbReference>
<dbReference type="AlphaFoldDB" id="A0A7W6DF93"/>
<dbReference type="InterPro" id="IPR027417">
    <property type="entry name" value="P-loop_NTPase"/>
</dbReference>
<feature type="region of interest" description="Disordered" evidence="1">
    <location>
        <begin position="572"/>
        <end position="651"/>
    </location>
</feature>
<dbReference type="Pfam" id="PF00004">
    <property type="entry name" value="AAA"/>
    <property type="match status" value="1"/>
</dbReference>
<comment type="caution">
    <text evidence="3">The sequence shown here is derived from an EMBL/GenBank/DDBJ whole genome shotgun (WGS) entry which is preliminary data.</text>
</comment>
<protein>
    <submittedName>
        <fullName evidence="3">Energy-coupling factor transporter ATP-binding protein EcfA2</fullName>
    </submittedName>
</protein>
<feature type="compositionally biased region" description="Basic and acidic residues" evidence="1">
    <location>
        <begin position="608"/>
        <end position="619"/>
    </location>
</feature>
<dbReference type="InterPro" id="IPR003959">
    <property type="entry name" value="ATPase_AAA_core"/>
</dbReference>
<name>A0A7W6DF93_9HYPH</name>
<sequence length="988" mass="108919">MSDNAFKFLLQDDSQPFFPSRCYVVADPAVAERDQWSVELDEPVGERWVHRIDDIKDWMLHGEKDTRQMIFDRNDRFTPFRTLHRDEVFRAYLRKLLDRLPPEYESHRKHALMPSIAEEKTRNRYKDAVEAAIPGITLLPEPEMVAEYFRLVKGTLELEERRNNVILVVDVGASTANMTLIVSRRDQKIVSAGKKGTQRDLRLRALRGDSVGHAGRWVDIRLAGMLGMPETAEALREVESAKIRVSLSGKSTAFESGTTTKPSSLTRKTLSSVSKELWFHLRPLFEKLCERLYENQTSSIDAKRLSADRMEELGVKAPQEAYRLIDTVLLAGGTSLLPGFDEAMMETLFPEGEHPKVLRVGSSFAIAAAAGGLAHILQNYDPPRLRSRRADNNEVRSAPLESTLPDSLLLGIKQPGELEQRIAVLDANDPFVDDGGVRPIEGLPALAAGSHPKMRLVPGLGAGLSARQGRPFKAMDVRQSPGKMSLKWDPDEEKAFILSDQIDGTGYLWIEGKDFRKRSEPALTPFEGELATGDLAIDGAEDVILDLGMSKIVVMTAQRGRTSASELEHLMRDGIGRGPGESASPAAVTVSTSELVDSIDDQPPAAPKGKEEKSRDQDGKASANNPARLKDAAAPPQSATAPKDGSVAITPGVDRASHVSNEWGNRVSETVFSNALLSLKEAVIRNEPTFNFDDVVVTLLALTVRPVVLLAGPPGCGKSSLVRMIARMLGMTRGETFHEIAVQAHWENDGVLFGDSGLLRPVLGETSNQHLILFDEFNLTRPEYYLSRFFHALDGGHGHLESGLSIAPCRILGTMNVDDFSRPPSPKVIDRCFLLELAQIPWHSESGGMVELRDVDPLPGLPVVSYGGAGKDERIERILDALHVAVHEHGLRHDLLPSRRVLGDIRSILNLHHQLDLQAKGLLDRGELVDRIVASRILVKLSGAIDQVQPALEALERAANGLDELVRTKARLKLARHQARLGFVSPWQ</sequence>
<feature type="domain" description="AAA+ ATPase" evidence="2">
    <location>
        <begin position="704"/>
        <end position="856"/>
    </location>
</feature>
<dbReference type="Gene3D" id="3.30.420.40">
    <property type="match status" value="2"/>
</dbReference>
<evidence type="ECO:0000259" key="2">
    <source>
        <dbReference type="SMART" id="SM00382"/>
    </source>
</evidence>
<dbReference type="GO" id="GO:0016887">
    <property type="term" value="F:ATP hydrolysis activity"/>
    <property type="evidence" value="ECO:0007669"/>
    <property type="project" value="InterPro"/>
</dbReference>
<feature type="compositionally biased region" description="Low complexity" evidence="1">
    <location>
        <begin position="582"/>
        <end position="593"/>
    </location>
</feature>
<organism evidence="3 4">
    <name type="scientific">Mycoplana azooxidifex</name>
    <dbReference type="NCBI Taxonomy" id="1636188"/>
    <lineage>
        <taxon>Bacteria</taxon>
        <taxon>Pseudomonadati</taxon>
        <taxon>Pseudomonadota</taxon>
        <taxon>Alphaproteobacteria</taxon>
        <taxon>Hyphomicrobiales</taxon>
        <taxon>Rhizobiaceae</taxon>
        <taxon>Mycoplana</taxon>
    </lineage>
</organism>
<dbReference type="Gene3D" id="3.90.640.10">
    <property type="entry name" value="Actin, Chain A, domain 4"/>
    <property type="match status" value="1"/>
</dbReference>
<accession>A0A7W6DF93</accession>
<proteinExistence type="predicted"/>